<dbReference type="EMBL" id="JARACI010001179">
    <property type="protein sequence ID" value="MDD9207991.1"/>
    <property type="molecule type" value="Genomic_DNA"/>
</dbReference>
<dbReference type="InterPro" id="IPR013216">
    <property type="entry name" value="Methyltransf_11"/>
</dbReference>
<dbReference type="GO" id="GO:0008168">
    <property type="term" value="F:methyltransferase activity"/>
    <property type="evidence" value="ECO:0007669"/>
    <property type="project" value="UniProtKB-KW"/>
</dbReference>
<gene>
    <name evidence="3" type="ORF">PU560_16190</name>
</gene>
<evidence type="ECO:0000256" key="1">
    <source>
        <dbReference type="ARBA" id="ARBA00022679"/>
    </source>
</evidence>
<evidence type="ECO:0000313" key="4">
    <source>
        <dbReference type="Proteomes" id="UP001165561"/>
    </source>
</evidence>
<dbReference type="GO" id="GO:0032259">
    <property type="term" value="P:methylation"/>
    <property type="evidence" value="ECO:0007669"/>
    <property type="project" value="UniProtKB-KW"/>
</dbReference>
<comment type="caution">
    <text evidence="3">The sequence shown here is derived from an EMBL/GenBank/DDBJ whole genome shotgun (WGS) entry which is preliminary data.</text>
</comment>
<feature type="domain" description="Methyltransferase type 11" evidence="2">
    <location>
        <begin position="70"/>
        <end position="165"/>
    </location>
</feature>
<sequence length="256" mass="28386">MSGRRAAWRAVYELLGARVREPEWAFMNYGYAPAGGPVLKLAPGDEPDRLCIQLYDHVLAGADLMDQDVLEVGSGRGGGASYVARYVRPRSVTDLDFSRSAVEPCSRHRRAPGLRFVHGDAQAMPFPDASFDAVINVESSHCYPSMETFLAEVARVLRPGGRLFFADLRSAEDVPRLRDQLQGSGLTLRREQDITAEVLRAMQLDNARKLGLVDAWIPRPFHRVFRPFAGVEGTRNFAGLGSGRLRYLSAQLARAR</sequence>
<keyword evidence="1" id="KW-0808">Transferase</keyword>
<keyword evidence="3" id="KW-0489">Methyltransferase</keyword>
<dbReference type="Gene3D" id="3.40.50.150">
    <property type="entry name" value="Vaccinia Virus protein VP39"/>
    <property type="match status" value="1"/>
</dbReference>
<dbReference type="Pfam" id="PF08241">
    <property type="entry name" value="Methyltransf_11"/>
    <property type="match status" value="1"/>
</dbReference>
<name>A0ABT5U130_9MICO</name>
<accession>A0ABT5U130</accession>
<dbReference type="PANTHER" id="PTHR44068:SF1">
    <property type="entry name" value="HYPOTHETICAL LOC100005854"/>
    <property type="match status" value="1"/>
</dbReference>
<protein>
    <submittedName>
        <fullName evidence="3">Class I SAM-dependent methyltransferase</fullName>
    </submittedName>
</protein>
<proteinExistence type="predicted"/>
<evidence type="ECO:0000313" key="3">
    <source>
        <dbReference type="EMBL" id="MDD9207991.1"/>
    </source>
</evidence>
<dbReference type="InterPro" id="IPR029063">
    <property type="entry name" value="SAM-dependent_MTases_sf"/>
</dbReference>
<dbReference type="CDD" id="cd02440">
    <property type="entry name" value="AdoMet_MTases"/>
    <property type="match status" value="1"/>
</dbReference>
<keyword evidence="4" id="KW-1185">Reference proteome</keyword>
<dbReference type="PANTHER" id="PTHR44068">
    <property type="entry name" value="ZGC:194242"/>
    <property type="match status" value="1"/>
</dbReference>
<organism evidence="3 4">
    <name type="scientific">Georgenia halotolerans</name>
    <dbReference type="NCBI Taxonomy" id="3028317"/>
    <lineage>
        <taxon>Bacteria</taxon>
        <taxon>Bacillati</taxon>
        <taxon>Actinomycetota</taxon>
        <taxon>Actinomycetes</taxon>
        <taxon>Micrococcales</taxon>
        <taxon>Bogoriellaceae</taxon>
        <taxon>Georgenia</taxon>
    </lineage>
</organism>
<evidence type="ECO:0000259" key="2">
    <source>
        <dbReference type="Pfam" id="PF08241"/>
    </source>
</evidence>
<dbReference type="Proteomes" id="UP001165561">
    <property type="component" value="Unassembled WGS sequence"/>
</dbReference>
<dbReference type="SUPFAM" id="SSF53335">
    <property type="entry name" value="S-adenosyl-L-methionine-dependent methyltransferases"/>
    <property type="match status" value="1"/>
</dbReference>
<dbReference type="InterPro" id="IPR050447">
    <property type="entry name" value="Erg6_SMT_methyltransf"/>
</dbReference>
<reference evidence="3" key="1">
    <citation type="submission" date="2023-02" db="EMBL/GenBank/DDBJ databases">
        <title>Georgenia sp.10Sc9-8, isolated from a soil sample collected from the Taklamakan desert.</title>
        <authorList>
            <person name="Liu S."/>
        </authorList>
    </citation>
    <scope>NUCLEOTIDE SEQUENCE</scope>
    <source>
        <strain evidence="3">10Sc9-8</strain>
    </source>
</reference>